<feature type="transmembrane region" description="Helical" evidence="1">
    <location>
        <begin position="41"/>
        <end position="64"/>
    </location>
</feature>
<dbReference type="EMBL" id="JPRK01000027">
    <property type="protein sequence ID" value="KIO50603.1"/>
    <property type="molecule type" value="Genomic_DNA"/>
</dbReference>
<feature type="transmembrane region" description="Helical" evidence="1">
    <location>
        <begin position="9"/>
        <end position="29"/>
    </location>
</feature>
<feature type="transmembrane region" description="Helical" evidence="1">
    <location>
        <begin position="76"/>
        <end position="98"/>
    </location>
</feature>
<dbReference type="AlphaFoldDB" id="A0A0D0ER94"/>
<proteinExistence type="predicted"/>
<reference evidence="2 4" key="1">
    <citation type="submission" date="2015-01" db="EMBL/GenBank/DDBJ databases">
        <title>Genome of Flavobacterium hibernum DSM 12611.</title>
        <authorList>
            <person name="Stropko S.J."/>
            <person name="Pipes S.E."/>
            <person name="Newman J.D."/>
        </authorList>
    </citation>
    <scope>NUCLEOTIDE SEQUENCE [LARGE SCALE GENOMIC DNA]</scope>
    <source>
        <strain evidence="2 4">DSM 12611</strain>
    </source>
</reference>
<organism evidence="2 4">
    <name type="scientific">Flavobacterium hibernum</name>
    <dbReference type="NCBI Taxonomy" id="37752"/>
    <lineage>
        <taxon>Bacteria</taxon>
        <taxon>Pseudomonadati</taxon>
        <taxon>Bacteroidota</taxon>
        <taxon>Flavobacteriia</taxon>
        <taxon>Flavobacteriales</taxon>
        <taxon>Flavobacteriaceae</taxon>
        <taxon>Flavobacterium</taxon>
    </lineage>
</organism>
<evidence type="ECO:0000313" key="5">
    <source>
        <dbReference type="Proteomes" id="UP000198302"/>
    </source>
</evidence>
<evidence type="ECO:0000313" key="4">
    <source>
        <dbReference type="Proteomes" id="UP000032061"/>
    </source>
</evidence>
<keyword evidence="1" id="KW-0472">Membrane</keyword>
<comment type="caution">
    <text evidence="2">The sequence shown here is derived from an EMBL/GenBank/DDBJ whole genome shotgun (WGS) entry which is preliminary data.</text>
</comment>
<reference evidence="3 5" key="2">
    <citation type="submission" date="2016-11" db="EMBL/GenBank/DDBJ databases">
        <title>Whole genomes of Flavobacteriaceae.</title>
        <authorList>
            <person name="Stine C."/>
            <person name="Li C."/>
            <person name="Tadesse D."/>
        </authorList>
    </citation>
    <scope>NUCLEOTIDE SEQUENCE [LARGE SCALE GENOMIC DNA]</scope>
    <source>
        <strain evidence="3 5">ATCC 51468</strain>
    </source>
</reference>
<evidence type="ECO:0000313" key="3">
    <source>
        <dbReference type="EMBL" id="OXA87469.1"/>
    </source>
</evidence>
<evidence type="ECO:0000313" key="2">
    <source>
        <dbReference type="EMBL" id="KIO50603.1"/>
    </source>
</evidence>
<keyword evidence="5" id="KW-1185">Reference proteome</keyword>
<gene>
    <name evidence="3" type="ORF">B0A73_11120</name>
    <name evidence="2" type="ORF">IW18_21860</name>
</gene>
<dbReference type="STRING" id="37752.IW18_21860"/>
<dbReference type="EMBL" id="MUGX01000012">
    <property type="protein sequence ID" value="OXA87469.1"/>
    <property type="molecule type" value="Genomic_DNA"/>
</dbReference>
<sequence>MKETIYKSLILSLFLTNIWSVVMFFIYFFESPGWLHGLETLIIFIKTCWTLIVLGLIVILISFIKSIKIKFKIFSLALIAWINVFLSILLITIMSLKITGLDAFYELVLILIISVISVLLIRKLSKQVNIRSNE</sequence>
<dbReference type="RefSeq" id="WP_041520333.1">
    <property type="nucleotide sequence ID" value="NZ_JPRK01000027.1"/>
</dbReference>
<dbReference type="Proteomes" id="UP000032061">
    <property type="component" value="Unassembled WGS sequence"/>
</dbReference>
<keyword evidence="1" id="KW-1133">Transmembrane helix</keyword>
<name>A0A0D0ER94_9FLAO</name>
<evidence type="ECO:0000256" key="1">
    <source>
        <dbReference type="SAM" id="Phobius"/>
    </source>
</evidence>
<dbReference type="OrthoDB" id="9947819at2"/>
<feature type="transmembrane region" description="Helical" evidence="1">
    <location>
        <begin position="104"/>
        <end position="121"/>
    </location>
</feature>
<keyword evidence="1" id="KW-0812">Transmembrane</keyword>
<accession>A0A0D0ER94</accession>
<dbReference type="Proteomes" id="UP000198302">
    <property type="component" value="Unassembled WGS sequence"/>
</dbReference>
<protein>
    <submittedName>
        <fullName evidence="2">Uncharacterized protein</fullName>
    </submittedName>
</protein>